<reference evidence="2 3" key="1">
    <citation type="journal article" date="2018" name="PLoS Genet.">
        <title>Population sequencing reveals clonal diversity and ancestral inbreeding in the grapevine cultivar Chardonnay.</title>
        <authorList>
            <person name="Roach M.J."/>
            <person name="Johnson D.L."/>
            <person name="Bohlmann J."/>
            <person name="van Vuuren H.J."/>
            <person name="Jones S.J."/>
            <person name="Pretorius I.S."/>
            <person name="Schmidt S.A."/>
            <person name="Borneman A.R."/>
        </authorList>
    </citation>
    <scope>NUCLEOTIDE SEQUENCE [LARGE SCALE GENOMIC DNA]</scope>
    <source>
        <strain evidence="3">cv. Chardonnay</strain>
        <tissue evidence="2">Leaf</tissue>
    </source>
</reference>
<dbReference type="PANTHER" id="PTHR33509">
    <property type="entry name" value="LATE EMBRYOGENIS ABUNDANT PROTEIN 2-RELATED"/>
    <property type="match status" value="1"/>
</dbReference>
<gene>
    <name evidence="2" type="primary">LEA5</name>
    <name evidence="2" type="ORF">CK203_002968</name>
</gene>
<dbReference type="AlphaFoldDB" id="A0A438KGU4"/>
<sequence>MARSLSNAKVISAIVVDGFSLAIHRRGYAAASGAVSSVARGQKSGVVVKKLGEETRGRASETSPWVPDPVTGYYRPENEAKQIDVAELRQTLLKHKN</sequence>
<dbReference type="Pfam" id="PF03242">
    <property type="entry name" value="LEA_3a"/>
    <property type="match status" value="1"/>
</dbReference>
<evidence type="ECO:0000256" key="1">
    <source>
        <dbReference type="SAM" id="MobiDB-lite"/>
    </source>
</evidence>
<dbReference type="InterPro" id="IPR004926">
    <property type="entry name" value="LEA_3a"/>
</dbReference>
<proteinExistence type="predicted"/>
<accession>A0A438KGU4</accession>
<feature type="region of interest" description="Disordered" evidence="1">
    <location>
        <begin position="51"/>
        <end position="70"/>
    </location>
</feature>
<dbReference type="EMBL" id="QGNW01000006">
    <property type="protein sequence ID" value="RVX20427.1"/>
    <property type="molecule type" value="Genomic_DNA"/>
</dbReference>
<name>A0A438KGU4_VITVI</name>
<comment type="caution">
    <text evidence="2">The sequence shown here is derived from an EMBL/GenBank/DDBJ whole genome shotgun (WGS) entry which is preliminary data.</text>
</comment>
<dbReference type="PANTHER" id="PTHR33509:SF5">
    <property type="entry name" value="PROTEIN SENESCENCE-ASSOCIATED GENE 21, MITOCHONDRIAL"/>
    <property type="match status" value="1"/>
</dbReference>
<evidence type="ECO:0000313" key="3">
    <source>
        <dbReference type="Proteomes" id="UP000288805"/>
    </source>
</evidence>
<evidence type="ECO:0000313" key="2">
    <source>
        <dbReference type="EMBL" id="RVX20427.1"/>
    </source>
</evidence>
<protein>
    <submittedName>
        <fullName evidence="2">Late embryogenesis abundant protein Lea5</fullName>
    </submittedName>
</protein>
<dbReference type="Proteomes" id="UP000288805">
    <property type="component" value="Unassembled WGS sequence"/>
</dbReference>
<organism evidence="2 3">
    <name type="scientific">Vitis vinifera</name>
    <name type="common">Grape</name>
    <dbReference type="NCBI Taxonomy" id="29760"/>
    <lineage>
        <taxon>Eukaryota</taxon>
        <taxon>Viridiplantae</taxon>
        <taxon>Streptophyta</taxon>
        <taxon>Embryophyta</taxon>
        <taxon>Tracheophyta</taxon>
        <taxon>Spermatophyta</taxon>
        <taxon>Magnoliopsida</taxon>
        <taxon>eudicotyledons</taxon>
        <taxon>Gunneridae</taxon>
        <taxon>Pentapetalae</taxon>
        <taxon>rosids</taxon>
        <taxon>Vitales</taxon>
        <taxon>Vitaceae</taxon>
        <taxon>Viteae</taxon>
        <taxon>Vitis</taxon>
    </lineage>
</organism>